<reference evidence="1" key="1">
    <citation type="submission" date="2019-04" db="EMBL/GenBank/DDBJ databases">
        <title>Sequencing of skin fungus with MAO and IRED activity.</title>
        <authorList>
            <person name="Marsaioli A.J."/>
            <person name="Bonatto J.M.C."/>
            <person name="Reis Junior O."/>
        </authorList>
    </citation>
    <scope>NUCLEOTIDE SEQUENCE</scope>
    <source>
        <strain evidence="1">28M1</strain>
    </source>
</reference>
<dbReference type="AlphaFoldDB" id="A0A9P5BY63"/>
<dbReference type="Proteomes" id="UP000758155">
    <property type="component" value="Unassembled WGS sequence"/>
</dbReference>
<protein>
    <recommendedName>
        <fullName evidence="3">Transcription factor domain-containing protein</fullName>
    </recommendedName>
</protein>
<sequence length="532" mass="59820">MNQQCRPGNTILTNVQPRFKGSLQWTKSLQSGDVASMAKRASFFLVVEEGLDAYYLLIHPCYPVLPPPAATDQRKEHLPAAQETGVAQSESPLVHAIATLVVLVPKKADHARAARLDFAEHCSDMATRAIDQDMDSSGPLMRRRLHENVPVYLESTIASFLVAVYEYNYRGRMMKARTRMASVITMAMDLGLHNINVQNTTDSECKRRAWAMILFFANKLSIIHHLPPLMTIGDPRFKTLPPSFGITPEPFKAILEAQNILLTSQARPPSPKELEALDATLIKNIEDLDRPIIGREPTDAEGLAIHNWWAVSRIVVHSARIKLHRLSAFADIPAFVNKHCDMAALQGSKHFPIPTTNCHELPSPESMVDSPKTDEWPAAEATGPFSVRGSADICLKSTFTVLRMFRYLTEVLENRHLQLPGLYSASEDEKRAIRTSTPITMPLMACSAMQACYVMVMTLYKIKYTLVTDRTCDDPILESDMTFQETERLLEELRHGVRDSLHMLQKYGTEFAHVGPMYEELKMVYQVAFVNV</sequence>
<name>A0A9P5BY63_9PLEO</name>
<evidence type="ECO:0008006" key="3">
    <source>
        <dbReference type="Google" id="ProtNLM"/>
    </source>
</evidence>
<dbReference type="CDD" id="cd12148">
    <property type="entry name" value="fungal_TF_MHR"/>
    <property type="match status" value="1"/>
</dbReference>
<accession>A0A9P5BY63</accession>
<dbReference type="EMBL" id="SWKV01000059">
    <property type="protein sequence ID" value="KAF3035339.1"/>
    <property type="molecule type" value="Genomic_DNA"/>
</dbReference>
<comment type="caution">
    <text evidence="1">The sequence shown here is derived from an EMBL/GenBank/DDBJ whole genome shotgun (WGS) entry which is preliminary data.</text>
</comment>
<keyword evidence="2" id="KW-1185">Reference proteome</keyword>
<dbReference type="OrthoDB" id="2123952at2759"/>
<dbReference type="PANTHER" id="PTHR47431:SF5">
    <property type="entry name" value="ZN(II)2CYS6 TRANSCRIPTION FACTOR (EUROFUNG)"/>
    <property type="match status" value="1"/>
</dbReference>
<evidence type="ECO:0000313" key="2">
    <source>
        <dbReference type="Proteomes" id="UP000758155"/>
    </source>
</evidence>
<organism evidence="1 2">
    <name type="scientific">Didymella heteroderae</name>
    <dbReference type="NCBI Taxonomy" id="1769908"/>
    <lineage>
        <taxon>Eukaryota</taxon>
        <taxon>Fungi</taxon>
        <taxon>Dikarya</taxon>
        <taxon>Ascomycota</taxon>
        <taxon>Pezizomycotina</taxon>
        <taxon>Dothideomycetes</taxon>
        <taxon>Pleosporomycetidae</taxon>
        <taxon>Pleosporales</taxon>
        <taxon>Pleosporineae</taxon>
        <taxon>Didymellaceae</taxon>
        <taxon>Didymella</taxon>
    </lineage>
</organism>
<proteinExistence type="predicted"/>
<dbReference type="PANTHER" id="PTHR47431">
    <property type="entry name" value="ZN(II)2CYS6 TRANSCRIPTION FACTOR (EUROFUNG)-RELATED"/>
    <property type="match status" value="1"/>
</dbReference>
<evidence type="ECO:0000313" key="1">
    <source>
        <dbReference type="EMBL" id="KAF3035339.1"/>
    </source>
</evidence>
<gene>
    <name evidence="1" type="ORF">E8E12_006560</name>
</gene>